<evidence type="ECO:0000256" key="1">
    <source>
        <dbReference type="ARBA" id="ARBA00011009"/>
    </source>
</evidence>
<dbReference type="InterPro" id="IPR006168">
    <property type="entry name" value="G3P_DH_NAD-dep"/>
</dbReference>
<evidence type="ECO:0000256" key="17">
    <source>
        <dbReference type="RuleBase" id="RU000437"/>
    </source>
</evidence>
<dbReference type="GO" id="GO:0046167">
    <property type="term" value="P:glycerol-3-phosphate biosynthetic process"/>
    <property type="evidence" value="ECO:0007669"/>
    <property type="project" value="UniProtKB-UniRule"/>
</dbReference>
<dbReference type="GO" id="GO:0005975">
    <property type="term" value="P:carbohydrate metabolic process"/>
    <property type="evidence" value="ECO:0007669"/>
    <property type="project" value="InterPro"/>
</dbReference>
<dbReference type="GO" id="GO:0141152">
    <property type="term" value="F:glycerol-3-phosphate dehydrogenase (NAD+) activity"/>
    <property type="evidence" value="ECO:0007669"/>
    <property type="project" value="RHEA"/>
</dbReference>
<feature type="binding site" evidence="15">
    <location>
        <begin position="253"/>
        <end position="254"/>
    </location>
    <ligand>
        <name>substrate</name>
    </ligand>
</feature>
<evidence type="ECO:0000259" key="18">
    <source>
        <dbReference type="Pfam" id="PF01210"/>
    </source>
</evidence>
<evidence type="ECO:0000256" key="14">
    <source>
        <dbReference type="PIRSR" id="PIRSR000114-1"/>
    </source>
</evidence>
<keyword evidence="2 13" id="KW-0444">Lipid biosynthesis</keyword>
<feature type="binding site" evidence="13">
    <location>
        <position position="137"/>
    </location>
    <ligand>
        <name>sn-glycerol 3-phosphate</name>
        <dbReference type="ChEBI" id="CHEBI:57597"/>
    </ligand>
</feature>
<feature type="binding site" evidence="13">
    <location>
        <position position="279"/>
    </location>
    <ligand>
        <name>NADPH</name>
        <dbReference type="ChEBI" id="CHEBI:57783"/>
    </ligand>
</feature>
<dbReference type="HAMAP" id="MF_00394">
    <property type="entry name" value="NAD_Glyc3P_dehydrog"/>
    <property type="match status" value="1"/>
</dbReference>
<feature type="binding site" evidence="15">
    <location>
        <position position="105"/>
    </location>
    <ligand>
        <name>substrate</name>
    </ligand>
</feature>
<protein>
    <recommendedName>
        <fullName evidence="11 13">Glycerol-3-phosphate dehydrogenase [NAD(P)+]</fullName>
        <ecNumber evidence="10 13">1.1.1.94</ecNumber>
    </recommendedName>
    <alternativeName>
        <fullName evidence="13">NAD(P)(+)-dependent glycerol-3-phosphate dehydrogenase</fullName>
    </alternativeName>
    <alternativeName>
        <fullName evidence="12 13">NAD(P)H-dependent dihydroxyacetone-phosphate reductase</fullName>
    </alternativeName>
</protein>
<dbReference type="PROSITE" id="PS00957">
    <property type="entry name" value="NAD_G3PDH"/>
    <property type="match status" value="1"/>
</dbReference>
<dbReference type="InterPro" id="IPR036291">
    <property type="entry name" value="NAD(P)-bd_dom_sf"/>
</dbReference>
<feature type="binding site" evidence="13">
    <location>
        <position position="31"/>
    </location>
    <ligand>
        <name>NADPH</name>
        <dbReference type="ChEBI" id="CHEBI:57783"/>
    </ligand>
</feature>
<dbReference type="InterPro" id="IPR008927">
    <property type="entry name" value="6-PGluconate_DH-like_C_sf"/>
</dbReference>
<dbReference type="Gene3D" id="1.10.1040.10">
    <property type="entry name" value="N-(1-d-carboxylethyl)-l-norvaline Dehydrogenase, domain 2"/>
    <property type="match status" value="1"/>
</dbReference>
<keyword evidence="7 13" id="KW-0594">Phospholipid biosynthesis</keyword>
<dbReference type="PRINTS" id="PR00077">
    <property type="entry name" value="GPDHDRGNASE"/>
</dbReference>
<evidence type="ECO:0000256" key="3">
    <source>
        <dbReference type="ARBA" id="ARBA00022857"/>
    </source>
</evidence>
<dbReference type="EC" id="1.1.1.94" evidence="10 13"/>
<sequence>MSISIIGAGSWGTALAQAFSKKVDNILLYGRDKKVINDINKTHQNKKYLPNIKLNKNIKATENIKETIENSEIIIIAIPTQTIKEFLEKIKNFNVKNKIFISASKGIDIDTLELVSEMIYKGLSIDEENVFALSGPSFAKEVAQGLPTAITLAGEICKAKELQNILSSENFRLYISEDIKGVELAGAVKNVIAIATGISDGLNLGNNARAGLITRGLYEINKLVNILGGKTETIYGLAGLGDLVLTATGNLSRNRRFGLLIGQGKKSEEALKEIGQVVEGVKTVKAVKKISEKYNLELPISEMVYKIIYEGLSPKKAVKKLMSRQPKKEFQ</sequence>
<dbReference type="GO" id="GO:0051287">
    <property type="term" value="F:NAD binding"/>
    <property type="evidence" value="ECO:0007669"/>
    <property type="project" value="InterPro"/>
</dbReference>
<evidence type="ECO:0000256" key="4">
    <source>
        <dbReference type="ARBA" id="ARBA00023002"/>
    </source>
</evidence>
<dbReference type="GO" id="GO:0005829">
    <property type="term" value="C:cytosol"/>
    <property type="evidence" value="ECO:0007669"/>
    <property type="project" value="TreeGrafter"/>
</dbReference>
<dbReference type="NCBIfam" id="NF000940">
    <property type="entry name" value="PRK00094.1-2"/>
    <property type="match status" value="1"/>
</dbReference>
<dbReference type="Pfam" id="PF07479">
    <property type="entry name" value="NAD_Gly3P_dh_C"/>
    <property type="match status" value="1"/>
</dbReference>
<dbReference type="Pfam" id="PF01210">
    <property type="entry name" value="NAD_Gly3P_dh_N"/>
    <property type="match status" value="1"/>
</dbReference>
<comment type="subcellular location">
    <subcellularLocation>
        <location evidence="13">Cytoplasm</location>
    </subcellularLocation>
</comment>
<proteinExistence type="inferred from homology"/>
<dbReference type="FunFam" id="3.40.50.720:FF:000019">
    <property type="entry name" value="Glycerol-3-phosphate dehydrogenase [NAD(P)+]"/>
    <property type="match status" value="1"/>
</dbReference>
<evidence type="ECO:0000256" key="6">
    <source>
        <dbReference type="ARBA" id="ARBA00023098"/>
    </source>
</evidence>
<organism evidence="20 21">
    <name type="scientific">Hydrogenothermus marinus</name>
    <dbReference type="NCBI Taxonomy" id="133270"/>
    <lineage>
        <taxon>Bacteria</taxon>
        <taxon>Pseudomonadati</taxon>
        <taxon>Aquificota</taxon>
        <taxon>Aquificia</taxon>
        <taxon>Aquificales</taxon>
        <taxon>Hydrogenothermaceae</taxon>
        <taxon>Hydrogenothermus</taxon>
    </lineage>
</organism>
<evidence type="ECO:0000256" key="5">
    <source>
        <dbReference type="ARBA" id="ARBA00023027"/>
    </source>
</evidence>
<comment type="function">
    <text evidence="13">Catalyzes the reduction of the glycolytic intermediate dihydroxyacetone phosphate (DHAP) to sn-glycerol 3-phosphate (G3P), the key precursor for phospholipid synthesis.</text>
</comment>
<keyword evidence="13" id="KW-0547">Nucleotide-binding</keyword>
<feature type="binding site" evidence="13">
    <location>
        <position position="105"/>
    </location>
    <ligand>
        <name>sn-glycerol 3-phosphate</name>
        <dbReference type="ChEBI" id="CHEBI:57597"/>
    </ligand>
</feature>
<comment type="caution">
    <text evidence="20">The sequence shown here is derived from an EMBL/GenBank/DDBJ whole genome shotgun (WGS) entry which is preliminary data.</text>
</comment>
<dbReference type="UniPathway" id="UPA00940"/>
<evidence type="ECO:0000259" key="19">
    <source>
        <dbReference type="Pfam" id="PF07479"/>
    </source>
</evidence>
<dbReference type="SUPFAM" id="SSF51735">
    <property type="entry name" value="NAD(P)-binding Rossmann-fold domains"/>
    <property type="match status" value="1"/>
</dbReference>
<keyword evidence="8 13" id="KW-1208">Phospholipid metabolism</keyword>
<feature type="binding site" evidence="13">
    <location>
        <position position="242"/>
    </location>
    <ligand>
        <name>sn-glycerol 3-phosphate</name>
        <dbReference type="ChEBI" id="CHEBI:57597"/>
    </ligand>
</feature>
<feature type="binding site" evidence="13">
    <location>
        <position position="252"/>
    </location>
    <ligand>
        <name>sn-glycerol 3-phosphate</name>
        <dbReference type="ChEBI" id="CHEBI:57597"/>
    </ligand>
</feature>
<evidence type="ECO:0000256" key="11">
    <source>
        <dbReference type="ARBA" id="ARBA00069372"/>
    </source>
</evidence>
<evidence type="ECO:0000256" key="2">
    <source>
        <dbReference type="ARBA" id="ARBA00022516"/>
    </source>
</evidence>
<dbReference type="Proteomes" id="UP000280842">
    <property type="component" value="Unassembled WGS sequence"/>
</dbReference>
<evidence type="ECO:0000256" key="10">
    <source>
        <dbReference type="ARBA" id="ARBA00066687"/>
    </source>
</evidence>
<dbReference type="EMBL" id="REFO01000011">
    <property type="protein sequence ID" value="RMA97195.1"/>
    <property type="molecule type" value="Genomic_DNA"/>
</dbReference>
<feature type="binding site" evidence="16">
    <location>
        <begin position="7"/>
        <end position="12"/>
    </location>
    <ligand>
        <name>NAD(+)</name>
        <dbReference type="ChEBI" id="CHEBI:57540"/>
    </ligand>
</feature>
<dbReference type="NCBIfam" id="NF000942">
    <property type="entry name" value="PRK00094.1-4"/>
    <property type="match status" value="1"/>
</dbReference>
<dbReference type="RefSeq" id="WP_121922981.1">
    <property type="nucleotide sequence ID" value="NZ_REFO01000011.1"/>
</dbReference>
<evidence type="ECO:0000313" key="20">
    <source>
        <dbReference type="EMBL" id="RMA97195.1"/>
    </source>
</evidence>
<comment type="caution">
    <text evidence="13">Lacks conserved residue(s) required for the propagation of feature annotation.</text>
</comment>
<feature type="domain" description="Glycerol-3-phosphate dehydrogenase NAD-dependent C-terminal" evidence="19">
    <location>
        <begin position="178"/>
        <end position="319"/>
    </location>
</feature>
<dbReference type="InterPro" id="IPR011128">
    <property type="entry name" value="G3P_DH_NAD-dep_N"/>
</dbReference>
<feature type="binding site" evidence="13">
    <location>
        <position position="277"/>
    </location>
    <ligand>
        <name>NADPH</name>
        <dbReference type="ChEBI" id="CHEBI:57783"/>
    </ligand>
</feature>
<keyword evidence="4 13" id="KW-0560">Oxidoreductase</keyword>
<feature type="binding site" evidence="13">
    <location>
        <position position="253"/>
    </location>
    <ligand>
        <name>sn-glycerol 3-phosphate</name>
        <dbReference type="ChEBI" id="CHEBI:57597"/>
    </ligand>
</feature>
<dbReference type="PANTHER" id="PTHR11728:SF1">
    <property type="entry name" value="GLYCEROL-3-PHOSPHATE DEHYDROGENASE [NAD(+)] 2, CHLOROPLASTIC"/>
    <property type="match status" value="1"/>
</dbReference>
<feature type="binding site" evidence="13">
    <location>
        <position position="135"/>
    </location>
    <ligand>
        <name>sn-glycerol 3-phosphate</name>
        <dbReference type="ChEBI" id="CHEBI:57597"/>
    </ligand>
</feature>
<feature type="binding site" evidence="13">
    <location>
        <position position="253"/>
    </location>
    <ligand>
        <name>NADPH</name>
        <dbReference type="ChEBI" id="CHEBI:57783"/>
    </ligand>
</feature>
<feature type="binding site" evidence="13">
    <location>
        <position position="10"/>
    </location>
    <ligand>
        <name>NADPH</name>
        <dbReference type="ChEBI" id="CHEBI:57783"/>
    </ligand>
</feature>
<keyword evidence="13" id="KW-0963">Cytoplasm</keyword>
<evidence type="ECO:0000256" key="12">
    <source>
        <dbReference type="ARBA" id="ARBA00080511"/>
    </source>
</evidence>
<evidence type="ECO:0000256" key="9">
    <source>
        <dbReference type="ARBA" id="ARBA00052716"/>
    </source>
</evidence>
<dbReference type="InterPro" id="IPR013328">
    <property type="entry name" value="6PGD_dom2"/>
</dbReference>
<evidence type="ECO:0000256" key="16">
    <source>
        <dbReference type="PIRSR" id="PIRSR000114-3"/>
    </source>
</evidence>
<feature type="active site" description="Proton acceptor" evidence="13 14">
    <location>
        <position position="189"/>
    </location>
</feature>
<name>A0A3M0BRR8_9AQUI</name>
<gene>
    <name evidence="13" type="primary">gpsA</name>
    <name evidence="20" type="ORF">CLV39_0851</name>
</gene>
<dbReference type="GO" id="GO:0046168">
    <property type="term" value="P:glycerol-3-phosphate catabolic process"/>
    <property type="evidence" value="ECO:0007669"/>
    <property type="project" value="InterPro"/>
</dbReference>
<feature type="binding site" evidence="16">
    <location>
        <position position="139"/>
    </location>
    <ligand>
        <name>NAD(+)</name>
        <dbReference type="ChEBI" id="CHEBI:57540"/>
    </ligand>
</feature>
<evidence type="ECO:0000313" key="21">
    <source>
        <dbReference type="Proteomes" id="UP000280842"/>
    </source>
</evidence>
<feature type="domain" description="Glycerol-3-phosphate dehydrogenase NAD-dependent N-terminal" evidence="18">
    <location>
        <begin position="3"/>
        <end position="154"/>
    </location>
</feature>
<dbReference type="GO" id="GO:0008654">
    <property type="term" value="P:phospholipid biosynthetic process"/>
    <property type="evidence" value="ECO:0007669"/>
    <property type="project" value="UniProtKB-KW"/>
</dbReference>
<dbReference type="InterPro" id="IPR006109">
    <property type="entry name" value="G3P_DH_NAD-dep_C"/>
</dbReference>
<feature type="binding site" evidence="13">
    <location>
        <position position="11"/>
    </location>
    <ligand>
        <name>NADPH</name>
        <dbReference type="ChEBI" id="CHEBI:57783"/>
    </ligand>
</feature>
<comment type="pathway">
    <text evidence="13">Membrane lipid metabolism; glycerophospholipid metabolism.</text>
</comment>
<evidence type="ECO:0000256" key="8">
    <source>
        <dbReference type="ARBA" id="ARBA00023264"/>
    </source>
</evidence>
<comment type="catalytic activity">
    <reaction evidence="13">
        <text>sn-glycerol 3-phosphate + NAD(+) = dihydroxyacetone phosphate + NADH + H(+)</text>
        <dbReference type="Rhea" id="RHEA:11092"/>
        <dbReference type="ChEBI" id="CHEBI:15378"/>
        <dbReference type="ChEBI" id="CHEBI:57540"/>
        <dbReference type="ChEBI" id="CHEBI:57597"/>
        <dbReference type="ChEBI" id="CHEBI:57642"/>
        <dbReference type="ChEBI" id="CHEBI:57945"/>
        <dbReference type="EC" id="1.1.1.94"/>
    </reaction>
</comment>
<dbReference type="GO" id="GO:0141153">
    <property type="term" value="F:glycerol-3-phosphate dehydrogenase (NADP+) activity"/>
    <property type="evidence" value="ECO:0007669"/>
    <property type="project" value="RHEA"/>
</dbReference>
<dbReference type="AlphaFoldDB" id="A0A3M0BRR8"/>
<keyword evidence="21" id="KW-1185">Reference proteome</keyword>
<dbReference type="PANTHER" id="PTHR11728">
    <property type="entry name" value="GLYCEROL-3-PHOSPHATE DEHYDROGENASE"/>
    <property type="match status" value="1"/>
</dbReference>
<comment type="catalytic activity">
    <reaction evidence="9">
        <text>sn-glycerol 3-phosphate + NADP(+) = dihydroxyacetone phosphate + NADPH + H(+)</text>
        <dbReference type="Rhea" id="RHEA:11096"/>
        <dbReference type="ChEBI" id="CHEBI:15378"/>
        <dbReference type="ChEBI" id="CHEBI:57597"/>
        <dbReference type="ChEBI" id="CHEBI:57642"/>
        <dbReference type="ChEBI" id="CHEBI:57783"/>
        <dbReference type="ChEBI" id="CHEBI:58349"/>
        <dbReference type="EC" id="1.1.1.94"/>
    </reaction>
    <physiologicalReaction direction="right-to-left" evidence="9">
        <dbReference type="Rhea" id="RHEA:11098"/>
    </physiologicalReaction>
</comment>
<reference evidence="20 21" key="1">
    <citation type="submission" date="2018-10" db="EMBL/GenBank/DDBJ databases">
        <title>Genomic Encyclopedia of Archaeal and Bacterial Type Strains, Phase II (KMG-II): from individual species to whole genera.</title>
        <authorList>
            <person name="Goeker M."/>
        </authorList>
    </citation>
    <scope>NUCLEOTIDE SEQUENCE [LARGE SCALE GENOMIC DNA]</scope>
    <source>
        <strain evidence="20 21">VM1</strain>
    </source>
</reference>
<feature type="binding site" evidence="13">
    <location>
        <position position="48"/>
    </location>
    <ligand>
        <name>NADPH</name>
        <dbReference type="ChEBI" id="CHEBI:57783"/>
    </ligand>
</feature>
<dbReference type="OrthoDB" id="9812273at2"/>
<keyword evidence="5 13" id="KW-0520">NAD</keyword>
<evidence type="ECO:0000256" key="13">
    <source>
        <dbReference type="HAMAP-Rule" id="MF_00394"/>
    </source>
</evidence>
<feature type="binding site" evidence="13">
    <location>
        <position position="254"/>
    </location>
    <ligand>
        <name>sn-glycerol 3-phosphate</name>
        <dbReference type="ChEBI" id="CHEBI:57597"/>
    </ligand>
</feature>
<dbReference type="PIRSF" id="PIRSF000114">
    <property type="entry name" value="Glycerol-3-P_dh"/>
    <property type="match status" value="1"/>
</dbReference>
<accession>A0A3M0BRR8</accession>
<keyword evidence="3 13" id="KW-0521">NADP</keyword>
<keyword evidence="6 13" id="KW-0443">Lipid metabolism</keyword>
<evidence type="ECO:0000256" key="15">
    <source>
        <dbReference type="PIRSR" id="PIRSR000114-2"/>
    </source>
</evidence>
<dbReference type="Gene3D" id="3.40.50.720">
    <property type="entry name" value="NAD(P)-binding Rossmann-like Domain"/>
    <property type="match status" value="1"/>
</dbReference>
<feature type="binding site" evidence="13">
    <location>
        <position position="105"/>
    </location>
    <ligand>
        <name>NADPH</name>
        <dbReference type="ChEBI" id="CHEBI:57783"/>
    </ligand>
</feature>
<feature type="binding site" evidence="13">
    <location>
        <position position="189"/>
    </location>
    <ligand>
        <name>sn-glycerol 3-phosphate</name>
        <dbReference type="ChEBI" id="CHEBI:57597"/>
    </ligand>
</feature>
<dbReference type="FunFam" id="1.10.1040.10:FF:000001">
    <property type="entry name" value="Glycerol-3-phosphate dehydrogenase [NAD(P)+]"/>
    <property type="match status" value="1"/>
</dbReference>
<feature type="binding site" evidence="16">
    <location>
        <position position="253"/>
    </location>
    <ligand>
        <name>NAD(+)</name>
        <dbReference type="ChEBI" id="CHEBI:57540"/>
    </ligand>
</feature>
<dbReference type="GO" id="GO:0006650">
    <property type="term" value="P:glycerophospholipid metabolic process"/>
    <property type="evidence" value="ECO:0007669"/>
    <property type="project" value="UniProtKB-UniRule"/>
</dbReference>
<dbReference type="SUPFAM" id="SSF48179">
    <property type="entry name" value="6-phosphogluconate dehydrogenase C-terminal domain-like"/>
    <property type="match status" value="1"/>
</dbReference>
<evidence type="ECO:0000256" key="7">
    <source>
        <dbReference type="ARBA" id="ARBA00023209"/>
    </source>
</evidence>
<feature type="binding site" evidence="13">
    <location>
        <position position="139"/>
    </location>
    <ligand>
        <name>NADPH</name>
        <dbReference type="ChEBI" id="CHEBI:57783"/>
    </ligand>
</feature>
<comment type="similarity">
    <text evidence="1 13 17">Belongs to the NAD-dependent glycerol-3-phosphate dehydrogenase family.</text>
</comment>